<organism evidence="2 3">
    <name type="scientific">Allacma fusca</name>
    <dbReference type="NCBI Taxonomy" id="39272"/>
    <lineage>
        <taxon>Eukaryota</taxon>
        <taxon>Metazoa</taxon>
        <taxon>Ecdysozoa</taxon>
        <taxon>Arthropoda</taxon>
        <taxon>Hexapoda</taxon>
        <taxon>Collembola</taxon>
        <taxon>Symphypleona</taxon>
        <taxon>Sminthuridae</taxon>
        <taxon>Allacma</taxon>
    </lineage>
</organism>
<dbReference type="Proteomes" id="UP000708208">
    <property type="component" value="Unassembled WGS sequence"/>
</dbReference>
<accession>A0A8J2LAL5</accession>
<proteinExistence type="predicted"/>
<keyword evidence="3" id="KW-1185">Reference proteome</keyword>
<dbReference type="EMBL" id="CAJVCH010546894">
    <property type="protein sequence ID" value="CAG7828265.1"/>
    <property type="molecule type" value="Genomic_DNA"/>
</dbReference>
<protein>
    <submittedName>
        <fullName evidence="2">Uncharacterized protein</fullName>
    </submittedName>
</protein>
<reference evidence="2" key="1">
    <citation type="submission" date="2021-06" db="EMBL/GenBank/DDBJ databases">
        <authorList>
            <person name="Hodson N. C."/>
            <person name="Mongue J. A."/>
            <person name="Jaron S. K."/>
        </authorList>
    </citation>
    <scope>NUCLEOTIDE SEQUENCE</scope>
</reference>
<comment type="caution">
    <text evidence="2">The sequence shown here is derived from an EMBL/GenBank/DDBJ whole genome shotgun (WGS) entry which is preliminary data.</text>
</comment>
<feature type="non-terminal residue" evidence="2">
    <location>
        <position position="1"/>
    </location>
</feature>
<dbReference type="AlphaFoldDB" id="A0A8J2LAL5"/>
<evidence type="ECO:0000256" key="1">
    <source>
        <dbReference type="SAM" id="MobiDB-lite"/>
    </source>
</evidence>
<evidence type="ECO:0000313" key="3">
    <source>
        <dbReference type="Proteomes" id="UP000708208"/>
    </source>
</evidence>
<name>A0A8J2LAL5_9HEXA</name>
<evidence type="ECO:0000313" key="2">
    <source>
        <dbReference type="EMBL" id="CAG7828265.1"/>
    </source>
</evidence>
<feature type="region of interest" description="Disordered" evidence="1">
    <location>
        <begin position="1"/>
        <end position="42"/>
    </location>
</feature>
<sequence length="42" mass="4479">QLRGRDDDQLAEASPWPSNGEGGGSWNIEIQMDSAPAQHVAS</sequence>
<gene>
    <name evidence="2" type="ORF">AFUS01_LOCUS38206</name>
</gene>